<keyword evidence="1" id="KW-0812">Transmembrane</keyword>
<feature type="chain" id="PRO_5012968946" evidence="2">
    <location>
        <begin position="23"/>
        <end position="346"/>
    </location>
</feature>
<evidence type="ECO:0000256" key="1">
    <source>
        <dbReference type="SAM" id="Phobius"/>
    </source>
</evidence>
<evidence type="ECO:0000313" key="3">
    <source>
        <dbReference type="EMBL" id="PBC34288.1"/>
    </source>
</evidence>
<sequence>MNAIKLIGFLLFIASIGLLVKAQISPSSGNTLYSLIDKRLICRLIKLKLKVSNTVSGNLVSSTVTPKGNGNSSNPIVSLLACILNNVGNLLGISLGGIVNDLGHLISSDGSLNLSGLLSGLTGILNLPLDTIFSALKTGNISQLTNLVQPLVDHLLSLPLVSSLLLLLSKVLQIPVSLVVTILSIVLHVVKGLLGVLLGIHAVASESQNNVVIVEKSVSMNYEPIQFGTTEYPPVTNTHSSARETVRLENETAQSLLERPISKPIANVLDSFLKPTALVDTIKEEEKYGNSGDKFIGIGRALVTGYQEFSNFLNALIDFPRKTAKKATSEISGMLNYIGARLIGLE</sequence>
<evidence type="ECO:0000313" key="4">
    <source>
        <dbReference type="Proteomes" id="UP000242457"/>
    </source>
</evidence>
<dbReference type="EMBL" id="KZ288192">
    <property type="protein sequence ID" value="PBC34288.1"/>
    <property type="molecule type" value="Genomic_DNA"/>
</dbReference>
<dbReference type="OrthoDB" id="6616542at2759"/>
<protein>
    <submittedName>
        <fullName evidence="3">Uncharacterized protein</fullName>
    </submittedName>
</protein>
<keyword evidence="1" id="KW-0472">Membrane</keyword>
<feature type="signal peptide" evidence="2">
    <location>
        <begin position="1"/>
        <end position="22"/>
    </location>
</feature>
<keyword evidence="4" id="KW-1185">Reference proteome</keyword>
<dbReference type="Proteomes" id="UP000242457">
    <property type="component" value="Unassembled WGS sequence"/>
</dbReference>
<dbReference type="AlphaFoldDB" id="A0A2A3ERC6"/>
<feature type="transmembrane region" description="Helical" evidence="1">
    <location>
        <begin position="176"/>
        <end position="200"/>
    </location>
</feature>
<reference evidence="3 4" key="1">
    <citation type="submission" date="2014-07" db="EMBL/GenBank/DDBJ databases">
        <title>Genomic and transcriptomic analysis on Apis cerana provide comprehensive insights into honey bee biology.</title>
        <authorList>
            <person name="Diao Q."/>
            <person name="Sun L."/>
            <person name="Zheng H."/>
            <person name="Zheng H."/>
            <person name="Xu S."/>
            <person name="Wang S."/>
            <person name="Zeng Z."/>
            <person name="Hu F."/>
            <person name="Su S."/>
            <person name="Wu J."/>
        </authorList>
    </citation>
    <scope>NUCLEOTIDE SEQUENCE [LARGE SCALE GENOMIC DNA]</scope>
    <source>
        <tissue evidence="3">Pupae without intestine</tissue>
    </source>
</reference>
<gene>
    <name evidence="3" type="ORF">APICC_03163</name>
</gene>
<proteinExistence type="predicted"/>
<accession>A0A2A3ERC6</accession>
<keyword evidence="1" id="KW-1133">Transmembrane helix</keyword>
<organism evidence="3 4">
    <name type="scientific">Apis cerana cerana</name>
    <name type="common">Oriental honeybee</name>
    <dbReference type="NCBI Taxonomy" id="94128"/>
    <lineage>
        <taxon>Eukaryota</taxon>
        <taxon>Metazoa</taxon>
        <taxon>Ecdysozoa</taxon>
        <taxon>Arthropoda</taxon>
        <taxon>Hexapoda</taxon>
        <taxon>Insecta</taxon>
        <taxon>Pterygota</taxon>
        <taxon>Neoptera</taxon>
        <taxon>Endopterygota</taxon>
        <taxon>Hymenoptera</taxon>
        <taxon>Apocrita</taxon>
        <taxon>Aculeata</taxon>
        <taxon>Apoidea</taxon>
        <taxon>Anthophila</taxon>
        <taxon>Apidae</taxon>
        <taxon>Apis</taxon>
    </lineage>
</organism>
<name>A0A2A3ERC6_APICC</name>
<feature type="transmembrane region" description="Helical" evidence="1">
    <location>
        <begin position="149"/>
        <end position="169"/>
    </location>
</feature>
<feature type="transmembrane region" description="Helical" evidence="1">
    <location>
        <begin position="76"/>
        <end position="99"/>
    </location>
</feature>
<keyword evidence="2" id="KW-0732">Signal</keyword>
<feature type="transmembrane region" description="Helical" evidence="1">
    <location>
        <begin position="111"/>
        <end position="129"/>
    </location>
</feature>
<evidence type="ECO:0000256" key="2">
    <source>
        <dbReference type="SAM" id="SignalP"/>
    </source>
</evidence>